<gene>
    <name evidence="2" type="ORF">CEXT_155761</name>
</gene>
<accession>A0AAV4T400</accession>
<dbReference type="AlphaFoldDB" id="A0AAV4T400"/>
<feature type="region of interest" description="Disordered" evidence="1">
    <location>
        <begin position="1"/>
        <end position="49"/>
    </location>
</feature>
<name>A0AAV4T400_CAEEX</name>
<protein>
    <submittedName>
        <fullName evidence="2">Uncharacterized protein</fullName>
    </submittedName>
</protein>
<keyword evidence="3" id="KW-1185">Reference proteome</keyword>
<evidence type="ECO:0000256" key="1">
    <source>
        <dbReference type="SAM" id="MobiDB-lite"/>
    </source>
</evidence>
<evidence type="ECO:0000313" key="2">
    <source>
        <dbReference type="EMBL" id="GIY41378.1"/>
    </source>
</evidence>
<reference evidence="2 3" key="1">
    <citation type="submission" date="2021-06" db="EMBL/GenBank/DDBJ databases">
        <title>Caerostris extrusa draft genome.</title>
        <authorList>
            <person name="Kono N."/>
            <person name="Arakawa K."/>
        </authorList>
    </citation>
    <scope>NUCLEOTIDE SEQUENCE [LARGE SCALE GENOMIC DNA]</scope>
</reference>
<organism evidence="2 3">
    <name type="scientific">Caerostris extrusa</name>
    <name type="common">Bark spider</name>
    <name type="synonym">Caerostris bankana</name>
    <dbReference type="NCBI Taxonomy" id="172846"/>
    <lineage>
        <taxon>Eukaryota</taxon>
        <taxon>Metazoa</taxon>
        <taxon>Ecdysozoa</taxon>
        <taxon>Arthropoda</taxon>
        <taxon>Chelicerata</taxon>
        <taxon>Arachnida</taxon>
        <taxon>Araneae</taxon>
        <taxon>Araneomorphae</taxon>
        <taxon>Entelegynae</taxon>
        <taxon>Araneoidea</taxon>
        <taxon>Araneidae</taxon>
        <taxon>Caerostris</taxon>
    </lineage>
</organism>
<dbReference type="EMBL" id="BPLR01010712">
    <property type="protein sequence ID" value="GIY41378.1"/>
    <property type="molecule type" value="Genomic_DNA"/>
</dbReference>
<evidence type="ECO:0000313" key="3">
    <source>
        <dbReference type="Proteomes" id="UP001054945"/>
    </source>
</evidence>
<proteinExistence type="predicted"/>
<comment type="caution">
    <text evidence="2">The sequence shown here is derived from an EMBL/GenBank/DDBJ whole genome shotgun (WGS) entry which is preliminary data.</text>
</comment>
<sequence>MAGDVEGGRPRAHSPFFSDPSPSEGRSPVTERKGDQQLKGAESQHNGSDFWDSFSTCWSFICSSPKSDSPFCMGVVTILVELTIVCSIRFKETRWCNH</sequence>
<dbReference type="Proteomes" id="UP001054945">
    <property type="component" value="Unassembled WGS sequence"/>
</dbReference>